<dbReference type="STRING" id="1082479.SAMN05216241_101189"/>
<dbReference type="AlphaFoldDB" id="A0A1G7LBH7"/>
<accession>A0A1G7LBH7</accession>
<dbReference type="OrthoDB" id="9794556at2"/>
<protein>
    <recommendedName>
        <fullName evidence="1">DUF58 domain-containing protein</fullName>
    </recommendedName>
</protein>
<evidence type="ECO:0000313" key="2">
    <source>
        <dbReference type="EMBL" id="SDF46805.1"/>
    </source>
</evidence>
<dbReference type="RefSeq" id="WP_090018240.1">
    <property type="nucleotide sequence ID" value="NZ_FNCE01000001.1"/>
</dbReference>
<proteinExistence type="predicted"/>
<dbReference type="EMBL" id="FNCE01000001">
    <property type="protein sequence ID" value="SDF46805.1"/>
    <property type="molecule type" value="Genomic_DNA"/>
</dbReference>
<feature type="domain" description="DUF58" evidence="1">
    <location>
        <begin position="53"/>
        <end position="254"/>
    </location>
</feature>
<dbReference type="Pfam" id="PF01882">
    <property type="entry name" value="DUF58"/>
    <property type="match status" value="1"/>
</dbReference>
<dbReference type="InterPro" id="IPR002881">
    <property type="entry name" value="DUF58"/>
</dbReference>
<sequence>MRDAGPPRTPRQRAERAATGLPPLLLAAERVAATVAQGVHGRRRVGPGETFWQYREYTAGDPAASIDWRRSARSDRLFVRQTEWEAAQSVWLWRDGSPSMAWRSRETLPTKRERAELLVLALMSLMIRAGERVSLLGTGAAPSADQGTLARMALMLERGGATDDLPEPGGVPRYGQVVLVGDFLAEPEAVLERVRAFAGRAVGGHLVQVLDPAEEDLPYRGRVRFQGLEGEGSWLAPRAETLRAAYDTRMAAHRDGLTAAAQRVGWQFTRHRTDRPPETALLALHTALQARPGR</sequence>
<evidence type="ECO:0000259" key="1">
    <source>
        <dbReference type="Pfam" id="PF01882"/>
    </source>
</evidence>
<dbReference type="Proteomes" id="UP000199415">
    <property type="component" value="Unassembled WGS sequence"/>
</dbReference>
<reference evidence="2 3" key="1">
    <citation type="submission" date="2016-10" db="EMBL/GenBank/DDBJ databases">
        <authorList>
            <person name="de Groot N.N."/>
        </authorList>
    </citation>
    <scope>NUCLEOTIDE SEQUENCE [LARGE SCALE GENOMIC DNA]</scope>
    <source>
        <strain evidence="2 3">DSM 25584</strain>
    </source>
</reference>
<name>A0A1G7LBH7_9PROT</name>
<dbReference type="PANTHER" id="PTHR33608">
    <property type="entry name" value="BLL2464 PROTEIN"/>
    <property type="match status" value="1"/>
</dbReference>
<gene>
    <name evidence="2" type="ORF">SAMN05216241_101189</name>
</gene>
<dbReference type="PANTHER" id="PTHR33608:SF6">
    <property type="entry name" value="BLL2464 PROTEIN"/>
    <property type="match status" value="1"/>
</dbReference>
<keyword evidence="3" id="KW-1185">Reference proteome</keyword>
<organism evidence="2 3">
    <name type="scientific">Limimonas halophila</name>
    <dbReference type="NCBI Taxonomy" id="1082479"/>
    <lineage>
        <taxon>Bacteria</taxon>
        <taxon>Pseudomonadati</taxon>
        <taxon>Pseudomonadota</taxon>
        <taxon>Alphaproteobacteria</taxon>
        <taxon>Rhodospirillales</taxon>
        <taxon>Rhodovibrionaceae</taxon>
        <taxon>Limimonas</taxon>
    </lineage>
</organism>
<evidence type="ECO:0000313" key="3">
    <source>
        <dbReference type="Proteomes" id="UP000199415"/>
    </source>
</evidence>